<reference evidence="1 2" key="1">
    <citation type="submission" date="2022-06" db="EMBL/GenBank/DDBJ databases">
        <title>Genomic Encyclopedia of Archaeal and Bacterial Type Strains, Phase II (KMG-II): from individual species to whole genera.</title>
        <authorList>
            <person name="Goeker M."/>
        </authorList>
    </citation>
    <scope>NUCLEOTIDE SEQUENCE [LARGE SCALE GENOMIC DNA]</scope>
    <source>
        <strain evidence="1 2">DSM 44255</strain>
    </source>
</reference>
<proteinExistence type="predicted"/>
<organism evidence="1 2">
    <name type="scientific">Actinokineospora diospyrosa</name>
    <dbReference type="NCBI Taxonomy" id="103728"/>
    <lineage>
        <taxon>Bacteria</taxon>
        <taxon>Bacillati</taxon>
        <taxon>Actinomycetota</taxon>
        <taxon>Actinomycetes</taxon>
        <taxon>Pseudonocardiales</taxon>
        <taxon>Pseudonocardiaceae</taxon>
        <taxon>Actinokineospora</taxon>
    </lineage>
</organism>
<protein>
    <submittedName>
        <fullName evidence="1">Uncharacterized protein</fullName>
    </submittedName>
</protein>
<name>A0ABT1IDP4_9PSEU</name>
<gene>
    <name evidence="1" type="ORF">LV75_003220</name>
</gene>
<keyword evidence="2" id="KW-1185">Reference proteome</keyword>
<dbReference type="Proteomes" id="UP001205185">
    <property type="component" value="Unassembled WGS sequence"/>
</dbReference>
<evidence type="ECO:0000313" key="2">
    <source>
        <dbReference type="Proteomes" id="UP001205185"/>
    </source>
</evidence>
<accession>A0ABT1IDP4</accession>
<comment type="caution">
    <text evidence="1">The sequence shown here is derived from an EMBL/GenBank/DDBJ whole genome shotgun (WGS) entry which is preliminary data.</text>
</comment>
<evidence type="ECO:0000313" key="1">
    <source>
        <dbReference type="EMBL" id="MCP2270719.1"/>
    </source>
</evidence>
<dbReference type="EMBL" id="JAMTCO010000007">
    <property type="protein sequence ID" value="MCP2270719.1"/>
    <property type="molecule type" value="Genomic_DNA"/>
</dbReference>
<sequence>MGWGDPAGAGLAPAGPSVHGLALWVGRTARLPCRHRSSSALHLDCTASCQWLGALMPGRSLHPAHLPQPPLAEVAGVSTSASARRRLGLAVSARPVRGPVGSARACEALYRRLEPVARGRWGCAGSGCGSAPGATGRGPVALPGAPHAAETGLRAATAVGQRTVCAGPSTGSTCPAGWHQEAGWCRCRVVIPGRGVDWTARPLSLFRDAARESGGSSVTRLAACPVGDALGREYGVGPVDRLGVVDRAPGRVGGGPGRTTGGGRWISRGRWSPGGGCCCAWRPGGRPARSRCSGSANRTPRA</sequence>